<reference evidence="1 2" key="1">
    <citation type="journal article" date="2016" name="Nat. Commun.">
        <title>Thousands of microbial genomes shed light on interconnected biogeochemical processes in an aquifer system.</title>
        <authorList>
            <person name="Anantharaman K."/>
            <person name="Brown C.T."/>
            <person name="Hug L.A."/>
            <person name="Sharon I."/>
            <person name="Castelle C.J."/>
            <person name="Probst A.J."/>
            <person name="Thomas B.C."/>
            <person name="Singh A."/>
            <person name="Wilkins M.J."/>
            <person name="Karaoz U."/>
            <person name="Brodie E.L."/>
            <person name="Williams K.H."/>
            <person name="Hubbard S.S."/>
            <person name="Banfield J.F."/>
        </authorList>
    </citation>
    <scope>NUCLEOTIDE SEQUENCE [LARGE SCALE GENOMIC DNA]</scope>
</reference>
<dbReference type="STRING" id="1801677.A2365_00555"/>
<dbReference type="Gene3D" id="3.90.550.10">
    <property type="entry name" value="Spore Coat Polysaccharide Biosynthesis Protein SpsA, Chain A"/>
    <property type="match status" value="1"/>
</dbReference>
<dbReference type="AlphaFoldDB" id="A0A1G2EMX8"/>
<name>A0A1G2EMX8_9BACT</name>
<dbReference type="EMBL" id="MHMM01000010">
    <property type="protein sequence ID" value="OGZ27146.1"/>
    <property type="molecule type" value="Genomic_DNA"/>
</dbReference>
<evidence type="ECO:0000313" key="1">
    <source>
        <dbReference type="EMBL" id="OGZ27146.1"/>
    </source>
</evidence>
<accession>A0A1G2EMX8</accession>
<dbReference type="InterPro" id="IPR029044">
    <property type="entry name" value="Nucleotide-diphossugar_trans"/>
</dbReference>
<protein>
    <recommendedName>
        <fullName evidence="3">Glycosyltransferase 2-like domain-containing protein</fullName>
    </recommendedName>
</protein>
<evidence type="ECO:0000313" key="2">
    <source>
        <dbReference type="Proteomes" id="UP000177740"/>
    </source>
</evidence>
<evidence type="ECO:0008006" key="3">
    <source>
        <dbReference type="Google" id="ProtNLM"/>
    </source>
</evidence>
<comment type="caution">
    <text evidence="1">The sequence shown here is derived from an EMBL/GenBank/DDBJ whole genome shotgun (WGS) entry which is preliminary data.</text>
</comment>
<gene>
    <name evidence="1" type="ORF">A2365_00555</name>
</gene>
<dbReference type="Proteomes" id="UP000177740">
    <property type="component" value="Unassembled WGS sequence"/>
</dbReference>
<dbReference type="SUPFAM" id="SSF53448">
    <property type="entry name" value="Nucleotide-diphospho-sugar transferases"/>
    <property type="match status" value="1"/>
</dbReference>
<proteinExistence type="predicted"/>
<sequence>MKPVISLFSSAVRPDLWMRLYKSLKKNDVPFEVIFVGDNPPKFKLPENCHFIYSETKPVQCVEIAARYATSEYIMPFADDCVFSPHALDNLLRAFKELNDEKIILSCRYVLFGKDIAEESARYWVREPNSPIMPAAGLMTKKMWKELGGIDRSFMSMFWDLDLAMRMYEIGGRVLLSKDAWIEEFHPWNKIIKKRPKIMQNKFIHKTASLCYQSVFRKGKKKTRLFMEHGLTTDRQLLDSFWVPKDPGFSGPVHCLNNAPEMGILSKKRLKPFFPFEEKHLLTITQGPKGRWR</sequence>
<organism evidence="1 2">
    <name type="scientific">Candidatus Nealsonbacteria bacterium RIFOXYB1_FULL_40_15</name>
    <dbReference type="NCBI Taxonomy" id="1801677"/>
    <lineage>
        <taxon>Bacteria</taxon>
        <taxon>Candidatus Nealsoniibacteriota</taxon>
    </lineage>
</organism>